<evidence type="ECO:0000256" key="5">
    <source>
        <dbReference type="ARBA" id="ARBA00023004"/>
    </source>
</evidence>
<keyword evidence="7" id="KW-0503">Monooxygenase</keyword>
<evidence type="ECO:0000313" key="9">
    <source>
        <dbReference type="Proteomes" id="UP000193240"/>
    </source>
</evidence>
<dbReference type="PRINTS" id="PR00463">
    <property type="entry name" value="EP450I"/>
</dbReference>
<dbReference type="InterPro" id="IPR050121">
    <property type="entry name" value="Cytochrome_P450_monoxygenase"/>
</dbReference>
<dbReference type="GO" id="GO:0004497">
    <property type="term" value="F:monooxygenase activity"/>
    <property type="evidence" value="ECO:0007669"/>
    <property type="project" value="UniProtKB-KW"/>
</dbReference>
<keyword evidence="5 6" id="KW-0408">Iron</keyword>
<dbReference type="InterPro" id="IPR036396">
    <property type="entry name" value="Cyt_P450_sf"/>
</dbReference>
<keyword evidence="3 6" id="KW-0479">Metal-binding</keyword>
<evidence type="ECO:0000256" key="7">
    <source>
        <dbReference type="RuleBase" id="RU000461"/>
    </source>
</evidence>
<dbReference type="InterPro" id="IPR001128">
    <property type="entry name" value="Cyt_P450"/>
</dbReference>
<protein>
    <submittedName>
        <fullName evidence="8">Uncharacterized protein</fullName>
    </submittedName>
</protein>
<evidence type="ECO:0000256" key="2">
    <source>
        <dbReference type="ARBA" id="ARBA00010617"/>
    </source>
</evidence>
<feature type="binding site" description="axial binding residue" evidence="6">
    <location>
        <position position="432"/>
    </location>
    <ligand>
        <name>heme</name>
        <dbReference type="ChEBI" id="CHEBI:30413"/>
    </ligand>
    <ligandPart>
        <name>Fe</name>
        <dbReference type="ChEBI" id="CHEBI:18248"/>
    </ligandPart>
</feature>
<evidence type="ECO:0000313" key="8">
    <source>
        <dbReference type="EMBL" id="OSS50537.1"/>
    </source>
</evidence>
<dbReference type="CDD" id="cd11059">
    <property type="entry name" value="CYP_fungal"/>
    <property type="match status" value="1"/>
</dbReference>
<dbReference type="STRING" id="105696.A0A1Y2M508"/>
<dbReference type="AlphaFoldDB" id="A0A1Y2M508"/>
<dbReference type="InterPro" id="IPR002401">
    <property type="entry name" value="Cyt_P450_E_grp-I"/>
</dbReference>
<proteinExistence type="inferred from homology"/>
<dbReference type="PRINTS" id="PR00385">
    <property type="entry name" value="P450"/>
</dbReference>
<comment type="cofactor">
    <cofactor evidence="1 6">
        <name>heme</name>
        <dbReference type="ChEBI" id="CHEBI:30413"/>
    </cofactor>
</comment>
<dbReference type="EMBL" id="KZ107842">
    <property type="protein sequence ID" value="OSS50537.1"/>
    <property type="molecule type" value="Genomic_DNA"/>
</dbReference>
<dbReference type="OMA" id="VRNMQSA"/>
<keyword evidence="6 7" id="KW-0349">Heme</keyword>
<evidence type="ECO:0000256" key="1">
    <source>
        <dbReference type="ARBA" id="ARBA00001971"/>
    </source>
</evidence>
<dbReference type="GO" id="GO:0016705">
    <property type="term" value="F:oxidoreductase activity, acting on paired donors, with incorporation or reduction of molecular oxygen"/>
    <property type="evidence" value="ECO:0007669"/>
    <property type="project" value="InterPro"/>
</dbReference>
<dbReference type="GO" id="GO:0005506">
    <property type="term" value="F:iron ion binding"/>
    <property type="evidence" value="ECO:0007669"/>
    <property type="project" value="InterPro"/>
</dbReference>
<dbReference type="Pfam" id="PF00067">
    <property type="entry name" value="p450"/>
    <property type="match status" value="1"/>
</dbReference>
<evidence type="ECO:0000256" key="6">
    <source>
        <dbReference type="PIRSR" id="PIRSR602401-1"/>
    </source>
</evidence>
<dbReference type="Proteomes" id="UP000193240">
    <property type="component" value="Unassembled WGS sequence"/>
</dbReference>
<gene>
    <name evidence="8" type="ORF">B5807_04739</name>
</gene>
<name>A0A1Y2M508_EPING</name>
<organism evidence="8 9">
    <name type="scientific">Epicoccum nigrum</name>
    <name type="common">Soil fungus</name>
    <name type="synonym">Epicoccum purpurascens</name>
    <dbReference type="NCBI Taxonomy" id="105696"/>
    <lineage>
        <taxon>Eukaryota</taxon>
        <taxon>Fungi</taxon>
        <taxon>Dikarya</taxon>
        <taxon>Ascomycota</taxon>
        <taxon>Pezizomycotina</taxon>
        <taxon>Dothideomycetes</taxon>
        <taxon>Pleosporomycetidae</taxon>
        <taxon>Pleosporales</taxon>
        <taxon>Pleosporineae</taxon>
        <taxon>Didymellaceae</taxon>
        <taxon>Epicoccum</taxon>
    </lineage>
</organism>
<dbReference type="InterPro" id="IPR017972">
    <property type="entry name" value="Cyt_P450_CS"/>
</dbReference>
<dbReference type="InParanoid" id="A0A1Y2M508"/>
<evidence type="ECO:0000256" key="4">
    <source>
        <dbReference type="ARBA" id="ARBA00023002"/>
    </source>
</evidence>
<keyword evidence="4 7" id="KW-0560">Oxidoreductase</keyword>
<dbReference type="Gene3D" id="1.10.630.10">
    <property type="entry name" value="Cytochrome P450"/>
    <property type="match status" value="1"/>
</dbReference>
<dbReference type="PROSITE" id="PS00086">
    <property type="entry name" value="CYTOCHROME_P450"/>
    <property type="match status" value="1"/>
</dbReference>
<dbReference type="PANTHER" id="PTHR24305:SF96">
    <property type="entry name" value="CYTOCHROME P450 MONOOXYGENASE STCB-RELATED"/>
    <property type="match status" value="1"/>
</dbReference>
<comment type="similarity">
    <text evidence="2 7">Belongs to the cytochrome P450 family.</text>
</comment>
<dbReference type="GO" id="GO:0020037">
    <property type="term" value="F:heme binding"/>
    <property type="evidence" value="ECO:0007669"/>
    <property type="project" value="InterPro"/>
</dbReference>
<dbReference type="SUPFAM" id="SSF48264">
    <property type="entry name" value="Cytochrome P450"/>
    <property type="match status" value="1"/>
</dbReference>
<accession>A0A1Y2M508</accession>
<sequence>MASVYLVVAVTFAILGYILKTTLAGLRSPLSKLPGPWHSKYTNLVLRFHIISGRRIFYVDDLHKKYGDVVRIAPNEVAVADIAGVSQIHKIGSGFLKSSFYTKLTPDREPGIFAMQNPHDHSARRKLFARAFSNSNLKSNWEAEIRRKTMLAVDKIQNGAAQPGKGADVMKWWTLMATDVITQLSFGESFEMLEQGKQTSYIDALQLALLGGVLRAEFPLVHTLLRYLPFEGVHKMVTADEVVFEHGAIAIQNMRSGQGNNTNLFGQMLAASDDYEKVALTDKAVREEAGNLIVAGSDTTAVTLTYLVWAVLKDPVLQARLEEEVNGLSDALDMAELENAPLLNNVIEETLRLYGAAPGALPRIVPSHGMTVAGHQLPAGTEVSTQAYTLHRDPRLFQEPLRFDSSRFRDRSMLSAQQKAAYMPFGSGSRVCLGIHLAYMELRLATALFFRQCRGAKLSDCMQDEMMEMDNRFLIAPKGHCCYVTLYT</sequence>
<evidence type="ECO:0000256" key="3">
    <source>
        <dbReference type="ARBA" id="ARBA00022723"/>
    </source>
</evidence>
<dbReference type="PANTHER" id="PTHR24305">
    <property type="entry name" value="CYTOCHROME P450"/>
    <property type="match status" value="1"/>
</dbReference>
<reference evidence="8 9" key="1">
    <citation type="journal article" date="2017" name="Genome Announc.">
        <title>Genome sequence of the saprophytic ascomycete Epicoccum nigrum ICMP 19927 strain isolated from New Zealand.</title>
        <authorList>
            <person name="Fokin M."/>
            <person name="Fleetwood D."/>
            <person name="Weir B.S."/>
            <person name="Villas-Boas S.G."/>
        </authorList>
    </citation>
    <scope>NUCLEOTIDE SEQUENCE [LARGE SCALE GENOMIC DNA]</scope>
    <source>
        <strain evidence="8 9">ICMP 19927</strain>
    </source>
</reference>
<keyword evidence="9" id="KW-1185">Reference proteome</keyword>